<dbReference type="EMBL" id="JAEPRB010000018">
    <property type="protein sequence ID" value="KAG2226299.1"/>
    <property type="molecule type" value="Genomic_DNA"/>
</dbReference>
<dbReference type="Proteomes" id="UP000646827">
    <property type="component" value="Unassembled WGS sequence"/>
</dbReference>
<proteinExistence type="predicted"/>
<feature type="transmembrane region" description="Helical" evidence="2">
    <location>
        <begin position="12"/>
        <end position="33"/>
    </location>
</feature>
<reference evidence="3 4" key="1">
    <citation type="submission" date="2020-12" db="EMBL/GenBank/DDBJ databases">
        <title>Metabolic potential, ecology and presence of endohyphal bacteria is reflected in genomic diversity of Mucoromycotina.</title>
        <authorList>
            <person name="Muszewska A."/>
            <person name="Okrasinska A."/>
            <person name="Steczkiewicz K."/>
            <person name="Drgas O."/>
            <person name="Orlowska M."/>
            <person name="Perlinska-Lenart U."/>
            <person name="Aleksandrzak-Piekarczyk T."/>
            <person name="Szatraj K."/>
            <person name="Zielenkiewicz U."/>
            <person name="Pilsyk S."/>
            <person name="Malc E."/>
            <person name="Mieczkowski P."/>
            <person name="Kruszewska J.S."/>
            <person name="Biernat P."/>
            <person name="Pawlowska J."/>
        </authorList>
    </citation>
    <scope>NUCLEOTIDE SEQUENCE [LARGE SCALE GENOMIC DNA]</scope>
    <source>
        <strain evidence="3 4">CBS 142.35</strain>
    </source>
</reference>
<feature type="region of interest" description="Disordered" evidence="1">
    <location>
        <begin position="85"/>
        <end position="131"/>
    </location>
</feature>
<feature type="compositionally biased region" description="Polar residues" evidence="1">
    <location>
        <begin position="85"/>
        <end position="98"/>
    </location>
</feature>
<dbReference type="OrthoDB" id="2280713at2759"/>
<dbReference type="AlphaFoldDB" id="A0A8H7VT99"/>
<gene>
    <name evidence="3" type="ORF">INT45_005971</name>
</gene>
<keyword evidence="2" id="KW-0472">Membrane</keyword>
<evidence type="ECO:0000256" key="1">
    <source>
        <dbReference type="SAM" id="MobiDB-lite"/>
    </source>
</evidence>
<organism evidence="3 4">
    <name type="scientific">Circinella minor</name>
    <dbReference type="NCBI Taxonomy" id="1195481"/>
    <lineage>
        <taxon>Eukaryota</taxon>
        <taxon>Fungi</taxon>
        <taxon>Fungi incertae sedis</taxon>
        <taxon>Mucoromycota</taxon>
        <taxon>Mucoromycotina</taxon>
        <taxon>Mucoromycetes</taxon>
        <taxon>Mucorales</taxon>
        <taxon>Lichtheimiaceae</taxon>
        <taxon>Circinella</taxon>
    </lineage>
</organism>
<keyword evidence="2" id="KW-0812">Transmembrane</keyword>
<name>A0A8H7VT99_9FUNG</name>
<sequence>MGNVVLSDLDQGLLIIVSFLILLIVIVIVYISCKRHSRLERRLWRDIERDFVIIGSPAHMAEIKKSESDSITDKKARPSFLLQSSLPTRLSNNNNMICPSTPGLPRSPPPAYHSDRKSNNSEVSSLVDVKI</sequence>
<evidence type="ECO:0000313" key="3">
    <source>
        <dbReference type="EMBL" id="KAG2226299.1"/>
    </source>
</evidence>
<evidence type="ECO:0000313" key="4">
    <source>
        <dbReference type="Proteomes" id="UP000646827"/>
    </source>
</evidence>
<keyword evidence="2" id="KW-1133">Transmembrane helix</keyword>
<accession>A0A8H7VT99</accession>
<comment type="caution">
    <text evidence="3">The sequence shown here is derived from an EMBL/GenBank/DDBJ whole genome shotgun (WGS) entry which is preliminary data.</text>
</comment>
<keyword evidence="4" id="KW-1185">Reference proteome</keyword>
<protein>
    <submittedName>
        <fullName evidence="3">Uncharacterized protein</fullName>
    </submittedName>
</protein>
<evidence type="ECO:0000256" key="2">
    <source>
        <dbReference type="SAM" id="Phobius"/>
    </source>
</evidence>